<proteinExistence type="predicted"/>
<evidence type="ECO:0000313" key="1">
    <source>
        <dbReference type="EMBL" id="JAH13354.1"/>
    </source>
</evidence>
<organism evidence="1">
    <name type="scientific">Anguilla anguilla</name>
    <name type="common">European freshwater eel</name>
    <name type="synonym">Muraena anguilla</name>
    <dbReference type="NCBI Taxonomy" id="7936"/>
    <lineage>
        <taxon>Eukaryota</taxon>
        <taxon>Metazoa</taxon>
        <taxon>Chordata</taxon>
        <taxon>Craniata</taxon>
        <taxon>Vertebrata</taxon>
        <taxon>Euteleostomi</taxon>
        <taxon>Actinopterygii</taxon>
        <taxon>Neopterygii</taxon>
        <taxon>Teleostei</taxon>
        <taxon>Anguilliformes</taxon>
        <taxon>Anguillidae</taxon>
        <taxon>Anguilla</taxon>
    </lineage>
</organism>
<reference evidence="1" key="2">
    <citation type="journal article" date="2015" name="Fish Shellfish Immunol.">
        <title>Early steps in the European eel (Anguilla anguilla)-Vibrio vulnificus interaction in the gills: Role of the RtxA13 toxin.</title>
        <authorList>
            <person name="Callol A."/>
            <person name="Pajuelo D."/>
            <person name="Ebbesson L."/>
            <person name="Teles M."/>
            <person name="MacKenzie S."/>
            <person name="Amaro C."/>
        </authorList>
    </citation>
    <scope>NUCLEOTIDE SEQUENCE</scope>
</reference>
<accession>A0A0E9Q9E6</accession>
<reference evidence="1" key="1">
    <citation type="submission" date="2014-11" db="EMBL/GenBank/DDBJ databases">
        <authorList>
            <person name="Amaro Gonzalez C."/>
        </authorList>
    </citation>
    <scope>NUCLEOTIDE SEQUENCE</scope>
</reference>
<name>A0A0E9Q9E6_ANGAN</name>
<dbReference type="AlphaFoldDB" id="A0A0E9Q9E6"/>
<dbReference type="EMBL" id="GBXM01095223">
    <property type="protein sequence ID" value="JAH13354.1"/>
    <property type="molecule type" value="Transcribed_RNA"/>
</dbReference>
<sequence length="72" mass="7528">MGSVIPSSLSVSWRPSLGCNRATGGFGTWSVLMSVTSTVAALSSWVPLGVCSAVSRSSLRIPSEEALATWKR</sequence>
<protein>
    <submittedName>
        <fullName evidence="1">Uncharacterized protein</fullName>
    </submittedName>
</protein>